<dbReference type="InterPro" id="IPR021109">
    <property type="entry name" value="Peptidase_aspartic_dom_sf"/>
</dbReference>
<dbReference type="AlphaFoldDB" id="A0A151TPV2"/>
<evidence type="ECO:0000313" key="1">
    <source>
        <dbReference type="EMBL" id="KYP69051.1"/>
    </source>
</evidence>
<name>A0A151TPV2_CAJCA</name>
<organism evidence="1 2">
    <name type="scientific">Cajanus cajan</name>
    <name type="common">Pigeon pea</name>
    <name type="synonym">Cajanus indicus</name>
    <dbReference type="NCBI Taxonomy" id="3821"/>
    <lineage>
        <taxon>Eukaryota</taxon>
        <taxon>Viridiplantae</taxon>
        <taxon>Streptophyta</taxon>
        <taxon>Embryophyta</taxon>
        <taxon>Tracheophyta</taxon>
        <taxon>Spermatophyta</taxon>
        <taxon>Magnoliopsida</taxon>
        <taxon>eudicotyledons</taxon>
        <taxon>Gunneridae</taxon>
        <taxon>Pentapetalae</taxon>
        <taxon>rosids</taxon>
        <taxon>fabids</taxon>
        <taxon>Fabales</taxon>
        <taxon>Fabaceae</taxon>
        <taxon>Papilionoideae</taxon>
        <taxon>50 kb inversion clade</taxon>
        <taxon>NPAAA clade</taxon>
        <taxon>indigoferoid/millettioid clade</taxon>
        <taxon>Phaseoleae</taxon>
        <taxon>Cajanus</taxon>
    </lineage>
</organism>
<gene>
    <name evidence="1" type="ORF">KK1_022701</name>
</gene>
<dbReference type="PANTHER" id="PTHR35046:SF9">
    <property type="entry name" value="RNA-DIRECTED DNA POLYMERASE"/>
    <property type="match status" value="1"/>
</dbReference>
<keyword evidence="2" id="KW-1185">Reference proteome</keyword>
<protein>
    <submittedName>
        <fullName evidence="1">Uncharacterized protein</fullName>
    </submittedName>
</protein>
<dbReference type="Proteomes" id="UP000075243">
    <property type="component" value="Chromosome 4"/>
</dbReference>
<dbReference type="Gramene" id="C.cajan_22049.t">
    <property type="protein sequence ID" value="C.cajan_22049.t.cds1"/>
    <property type="gene ID" value="C.cajan_22049"/>
</dbReference>
<evidence type="ECO:0000313" key="2">
    <source>
        <dbReference type="Proteomes" id="UP000075243"/>
    </source>
</evidence>
<dbReference type="EMBL" id="CM003606">
    <property type="protein sequence ID" value="KYP69051.1"/>
    <property type="molecule type" value="Genomic_DNA"/>
</dbReference>
<reference evidence="1 2" key="1">
    <citation type="journal article" date="2012" name="Nat. Biotechnol.">
        <title>Draft genome sequence of pigeonpea (Cajanus cajan), an orphan legume crop of resource-poor farmers.</title>
        <authorList>
            <person name="Varshney R.K."/>
            <person name="Chen W."/>
            <person name="Li Y."/>
            <person name="Bharti A.K."/>
            <person name="Saxena R.K."/>
            <person name="Schlueter J.A."/>
            <person name="Donoghue M.T."/>
            <person name="Azam S."/>
            <person name="Fan G."/>
            <person name="Whaley A.M."/>
            <person name="Farmer A.D."/>
            <person name="Sheridan J."/>
            <person name="Iwata A."/>
            <person name="Tuteja R."/>
            <person name="Penmetsa R.V."/>
            <person name="Wu W."/>
            <person name="Upadhyaya H.D."/>
            <person name="Yang S.P."/>
            <person name="Shah T."/>
            <person name="Saxena K.B."/>
            <person name="Michael T."/>
            <person name="McCombie W.R."/>
            <person name="Yang B."/>
            <person name="Zhang G."/>
            <person name="Yang H."/>
            <person name="Wang J."/>
            <person name="Spillane C."/>
            <person name="Cook D.R."/>
            <person name="May G.D."/>
            <person name="Xu X."/>
            <person name="Jackson S.A."/>
        </authorList>
    </citation>
    <scope>NUCLEOTIDE SEQUENCE [LARGE SCALE GENOMIC DNA]</scope>
    <source>
        <strain evidence="2">cv. Asha</strain>
    </source>
</reference>
<accession>A0A151TPV2</accession>
<dbReference type="PANTHER" id="PTHR35046">
    <property type="entry name" value="ZINC KNUCKLE (CCHC-TYPE) FAMILY PROTEIN"/>
    <property type="match status" value="1"/>
</dbReference>
<proteinExistence type="predicted"/>
<sequence>MVMRPLESQPSEDHLSLRENIFHTRCKISKKTCSLIIDSRSCYNCCSTRLVDKLNLTTFPHPKSY</sequence>
<dbReference type="Gene3D" id="2.40.70.10">
    <property type="entry name" value="Acid Proteases"/>
    <property type="match status" value="1"/>
</dbReference>